<organism evidence="3 4">
    <name type="scientific">Rhodovulum sulfidophilum</name>
    <name type="common">Rhodobacter sulfidophilus</name>
    <dbReference type="NCBI Taxonomy" id="35806"/>
    <lineage>
        <taxon>Bacteria</taxon>
        <taxon>Pseudomonadati</taxon>
        <taxon>Pseudomonadota</taxon>
        <taxon>Alphaproteobacteria</taxon>
        <taxon>Rhodobacterales</taxon>
        <taxon>Paracoccaceae</taxon>
        <taxon>Rhodovulum</taxon>
    </lineage>
</organism>
<accession>A0A0D6B1U1</accession>
<dbReference type="KEGG" id="rsu:NHU_01826"/>
<gene>
    <name evidence="3" type="ORF">NHU_01826</name>
</gene>
<keyword evidence="2" id="KW-0808">Transferase</keyword>
<dbReference type="PIRSF" id="PIRSF006221">
    <property type="entry name" value="Ketosamine-3-kinase"/>
    <property type="match status" value="1"/>
</dbReference>
<dbReference type="PATRIC" id="fig|35806.4.peg.1883"/>
<dbReference type="InterPro" id="IPR011009">
    <property type="entry name" value="Kinase-like_dom_sf"/>
</dbReference>
<sequence length="266" mass="28261">MADRAALEALAGAAIARSRPLRGGDLSKVIRVDLEDGRRMVAKAGLRVAAEARMLRAIAGAGVPAPAVIAEGGGWLLIEHLDERAASGPGWAALGTALLRLHATTGGTYGWDEDHGFGPAAIPNAACADWQDFWAARRLLAWPEALPAEIARRVETLAARLDGLIPRHPPAALLHGDLWTGNVLFTAEWAALIDPACYHGDAEVDLAMLELFGTPGPAFRERYGAPAPGWPARRAVYQLWPALVHLRLFGGGYRGLVERCLATLGA</sequence>
<dbReference type="Gene3D" id="1.10.510.10">
    <property type="entry name" value="Transferase(Phosphotransferase) domain 1"/>
    <property type="match status" value="1"/>
</dbReference>
<dbReference type="GO" id="GO:0016301">
    <property type="term" value="F:kinase activity"/>
    <property type="evidence" value="ECO:0007669"/>
    <property type="project" value="UniProtKB-UniRule"/>
</dbReference>
<dbReference type="SUPFAM" id="SSF56112">
    <property type="entry name" value="Protein kinase-like (PK-like)"/>
    <property type="match status" value="1"/>
</dbReference>
<reference evidence="3 4" key="1">
    <citation type="submission" date="2015-02" db="EMBL/GenBank/DDBJ databases">
        <title>Genome sequene of Rhodovulum sulfidophilum DSM 2351.</title>
        <authorList>
            <person name="Nagao N."/>
        </authorList>
    </citation>
    <scope>NUCLEOTIDE SEQUENCE [LARGE SCALE GENOMIC DNA]</scope>
    <source>
        <strain evidence="3 4">DSM 2351</strain>
    </source>
</reference>
<protein>
    <submittedName>
        <fullName evidence="3">Fructosamine-3-kinase</fullName>
    </submittedName>
</protein>
<evidence type="ECO:0000256" key="1">
    <source>
        <dbReference type="ARBA" id="ARBA00009460"/>
    </source>
</evidence>
<proteinExistence type="inferred from homology"/>
<dbReference type="eggNOG" id="COG3001">
    <property type="taxonomic scope" value="Bacteria"/>
</dbReference>
<dbReference type="PANTHER" id="PTHR12149">
    <property type="entry name" value="FRUCTOSAMINE 3 KINASE-RELATED PROTEIN"/>
    <property type="match status" value="1"/>
</dbReference>
<dbReference type="Pfam" id="PF03881">
    <property type="entry name" value="Fructosamin_kin"/>
    <property type="match status" value="1"/>
</dbReference>
<keyword evidence="2 3" id="KW-0418">Kinase</keyword>
<evidence type="ECO:0000313" key="4">
    <source>
        <dbReference type="Proteomes" id="UP000064912"/>
    </source>
</evidence>
<dbReference type="Gene3D" id="1.20.1270.240">
    <property type="match status" value="1"/>
</dbReference>
<dbReference type="Proteomes" id="UP000064912">
    <property type="component" value="Chromosome"/>
</dbReference>
<dbReference type="InterPro" id="IPR016477">
    <property type="entry name" value="Fructo-/Ketosamine-3-kinase"/>
</dbReference>
<dbReference type="AlphaFoldDB" id="A0A0D6B1U1"/>
<evidence type="ECO:0000313" key="3">
    <source>
        <dbReference type="EMBL" id="BAQ68981.1"/>
    </source>
</evidence>
<dbReference type="PANTHER" id="PTHR12149:SF8">
    <property type="entry name" value="PROTEIN-RIBULOSAMINE 3-KINASE"/>
    <property type="match status" value="1"/>
</dbReference>
<dbReference type="Gene3D" id="3.30.200.20">
    <property type="entry name" value="Phosphorylase Kinase, domain 1"/>
    <property type="match status" value="1"/>
</dbReference>
<comment type="similarity">
    <text evidence="1 2">Belongs to the fructosamine kinase family.</text>
</comment>
<dbReference type="EMBL" id="AP014800">
    <property type="protein sequence ID" value="BAQ68981.1"/>
    <property type="molecule type" value="Genomic_DNA"/>
</dbReference>
<evidence type="ECO:0000256" key="2">
    <source>
        <dbReference type="PIRNR" id="PIRNR006221"/>
    </source>
</evidence>
<name>A0A0D6B1U1_RHOSU</name>